<organism evidence="1 2">
    <name type="scientific">Pyronema omphalodes (strain CBS 100304)</name>
    <name type="common">Pyronema confluens</name>
    <dbReference type="NCBI Taxonomy" id="1076935"/>
    <lineage>
        <taxon>Eukaryota</taxon>
        <taxon>Fungi</taxon>
        <taxon>Dikarya</taxon>
        <taxon>Ascomycota</taxon>
        <taxon>Pezizomycotina</taxon>
        <taxon>Pezizomycetes</taxon>
        <taxon>Pezizales</taxon>
        <taxon>Pyronemataceae</taxon>
        <taxon>Pyronema</taxon>
    </lineage>
</organism>
<protein>
    <submittedName>
        <fullName evidence="1">Uncharacterized protein</fullName>
    </submittedName>
</protein>
<gene>
    <name evidence="1" type="ORF">PCON_02070</name>
</gene>
<dbReference type="AlphaFoldDB" id="U4LWJ8"/>
<dbReference type="Proteomes" id="UP000018144">
    <property type="component" value="Unassembled WGS sequence"/>
</dbReference>
<evidence type="ECO:0000313" key="1">
    <source>
        <dbReference type="EMBL" id="CCX33828.1"/>
    </source>
</evidence>
<name>U4LWJ8_PYROM</name>
<proteinExistence type="predicted"/>
<reference evidence="1 2" key="1">
    <citation type="journal article" date="2013" name="PLoS Genet.">
        <title>The genome and development-dependent transcriptomes of Pyronema confluens: a window into fungal evolution.</title>
        <authorList>
            <person name="Traeger S."/>
            <person name="Altegoer F."/>
            <person name="Freitag M."/>
            <person name="Gabaldon T."/>
            <person name="Kempken F."/>
            <person name="Kumar A."/>
            <person name="Marcet-Houben M."/>
            <person name="Poggeler S."/>
            <person name="Stajich J.E."/>
            <person name="Nowrousian M."/>
        </authorList>
    </citation>
    <scope>NUCLEOTIDE SEQUENCE [LARGE SCALE GENOMIC DNA]</scope>
    <source>
        <strain evidence="2">CBS 100304</strain>
        <tissue evidence="1">Vegetative mycelium</tissue>
    </source>
</reference>
<dbReference type="EMBL" id="HF936249">
    <property type="protein sequence ID" value="CCX33828.1"/>
    <property type="molecule type" value="Genomic_DNA"/>
</dbReference>
<evidence type="ECO:0000313" key="2">
    <source>
        <dbReference type="Proteomes" id="UP000018144"/>
    </source>
</evidence>
<sequence>MASVGISQNDSSIFVVKYVDEGRSPPRLFVRMRCEVERPSAYKLTTKIGRRVNSSFPPILLWFPHGVD</sequence>
<keyword evidence="2" id="KW-1185">Reference proteome</keyword>
<accession>U4LWJ8</accession>